<keyword evidence="3" id="KW-1185">Reference proteome</keyword>
<dbReference type="GO" id="GO:0004860">
    <property type="term" value="F:protein kinase inhibitor activity"/>
    <property type="evidence" value="ECO:0007669"/>
    <property type="project" value="TreeGrafter"/>
</dbReference>
<feature type="region of interest" description="Disordered" evidence="1">
    <location>
        <begin position="116"/>
        <end position="235"/>
    </location>
</feature>
<feature type="region of interest" description="Disordered" evidence="1">
    <location>
        <begin position="1"/>
        <end position="39"/>
    </location>
</feature>
<dbReference type="PANTHER" id="PTHR13507:SF0">
    <property type="entry name" value="PRKR-INTERACTING PROTEIN 1"/>
    <property type="match status" value="1"/>
</dbReference>
<evidence type="ECO:0000313" key="2">
    <source>
        <dbReference type="EMBL" id="OAF64364.1"/>
    </source>
</evidence>
<proteinExistence type="predicted"/>
<dbReference type="InterPro" id="IPR009548">
    <property type="entry name" value="Prkrip1"/>
</dbReference>
<name>A0A177AT00_9BILA</name>
<dbReference type="GO" id="GO:0019901">
    <property type="term" value="F:protein kinase binding"/>
    <property type="evidence" value="ECO:0007669"/>
    <property type="project" value="TreeGrafter"/>
</dbReference>
<gene>
    <name evidence="2" type="ORF">A3Q56_07926</name>
</gene>
<evidence type="ECO:0000256" key="1">
    <source>
        <dbReference type="SAM" id="MobiDB-lite"/>
    </source>
</evidence>
<sequence>MEKNTDKTSNFDAENPSSPKNDEMNPINSGDFIEKRRTPFLVKQQKKRIDKLMNNFDKTLENPNKNKEDSLPLCFQTPDIIQSVWGSSAGAGSGEFHVYRGIRRRQAAREAYLKRQLEEEEKQAEFEKQIRERKEEEDLITSKKRSKRQKTKDRKRNYKLKIMRGETQTTIPETESQLIPNKRILAPPQCENTTNTDQFENEIEFGSQPNPNIQSTTEPTPKTKKTRGMVLSFDE</sequence>
<reference evidence="2 3" key="1">
    <citation type="submission" date="2016-04" db="EMBL/GenBank/DDBJ databases">
        <title>The genome of Intoshia linei affirms orthonectids as highly simplified spiralians.</title>
        <authorList>
            <person name="Mikhailov K.V."/>
            <person name="Slusarev G.S."/>
            <person name="Nikitin M.A."/>
            <person name="Logacheva M.D."/>
            <person name="Penin A."/>
            <person name="Aleoshin V."/>
            <person name="Panchin Y.V."/>
        </authorList>
    </citation>
    <scope>NUCLEOTIDE SEQUENCE [LARGE SCALE GENOMIC DNA]</scope>
    <source>
        <strain evidence="2">Intl2013</strain>
        <tissue evidence="2">Whole animal</tissue>
    </source>
</reference>
<feature type="compositionally biased region" description="Polar residues" evidence="1">
    <location>
        <begin position="166"/>
        <end position="179"/>
    </location>
</feature>
<dbReference type="Proteomes" id="UP000078046">
    <property type="component" value="Unassembled WGS sequence"/>
</dbReference>
<feature type="compositionally biased region" description="Basic residues" evidence="1">
    <location>
        <begin position="142"/>
        <end position="162"/>
    </location>
</feature>
<dbReference type="OrthoDB" id="10067079at2759"/>
<dbReference type="GO" id="GO:0005730">
    <property type="term" value="C:nucleolus"/>
    <property type="evidence" value="ECO:0007669"/>
    <property type="project" value="TreeGrafter"/>
</dbReference>
<protein>
    <submittedName>
        <fullName evidence="2">PRKR-interacting protein 1</fullName>
    </submittedName>
</protein>
<dbReference type="AlphaFoldDB" id="A0A177AT00"/>
<organism evidence="2 3">
    <name type="scientific">Intoshia linei</name>
    <dbReference type="NCBI Taxonomy" id="1819745"/>
    <lineage>
        <taxon>Eukaryota</taxon>
        <taxon>Metazoa</taxon>
        <taxon>Spiralia</taxon>
        <taxon>Lophotrochozoa</taxon>
        <taxon>Mesozoa</taxon>
        <taxon>Orthonectida</taxon>
        <taxon>Rhopaluridae</taxon>
        <taxon>Intoshia</taxon>
    </lineage>
</organism>
<dbReference type="Pfam" id="PF06658">
    <property type="entry name" value="DUF1168"/>
    <property type="match status" value="1"/>
</dbReference>
<dbReference type="PANTHER" id="PTHR13507">
    <property type="entry name" value="PRKR-INTERACTING PROTEIN 1"/>
    <property type="match status" value="1"/>
</dbReference>
<feature type="compositionally biased region" description="Polar residues" evidence="1">
    <location>
        <begin position="7"/>
        <end position="19"/>
    </location>
</feature>
<evidence type="ECO:0000313" key="3">
    <source>
        <dbReference type="Proteomes" id="UP000078046"/>
    </source>
</evidence>
<dbReference type="GO" id="GO:0003725">
    <property type="term" value="F:double-stranded RNA binding"/>
    <property type="evidence" value="ECO:0007669"/>
    <property type="project" value="InterPro"/>
</dbReference>
<dbReference type="EMBL" id="LWCA01001892">
    <property type="protein sequence ID" value="OAF64364.1"/>
    <property type="molecule type" value="Genomic_DNA"/>
</dbReference>
<feature type="compositionally biased region" description="Basic and acidic residues" evidence="1">
    <location>
        <begin position="116"/>
        <end position="136"/>
    </location>
</feature>
<accession>A0A177AT00</accession>
<comment type="caution">
    <text evidence="2">The sequence shown here is derived from an EMBL/GenBank/DDBJ whole genome shotgun (WGS) entry which is preliminary data.</text>
</comment>